<name>A0ABP8DNL3_9ACTN</name>
<keyword evidence="3" id="KW-0732">Signal</keyword>
<gene>
    <name evidence="7" type="ORF">GCM10022255_089270</name>
</gene>
<dbReference type="InterPro" id="IPR029486">
    <property type="entry name" value="GH97_N"/>
</dbReference>
<evidence type="ECO:0000313" key="7">
    <source>
        <dbReference type="EMBL" id="GAA4260474.1"/>
    </source>
</evidence>
<keyword evidence="2" id="KW-0326">Glycosidase</keyword>
<feature type="chain" id="PRO_5046571099" evidence="3">
    <location>
        <begin position="23"/>
        <end position="690"/>
    </location>
</feature>
<comment type="caution">
    <text evidence="7">The sequence shown here is derived from an EMBL/GenBank/DDBJ whole genome shotgun (WGS) entry which is preliminary data.</text>
</comment>
<dbReference type="Pfam" id="PF14509">
    <property type="entry name" value="GH97_C"/>
    <property type="match status" value="1"/>
</dbReference>
<feature type="signal peptide" evidence="3">
    <location>
        <begin position="1"/>
        <end position="22"/>
    </location>
</feature>
<proteinExistence type="predicted"/>
<evidence type="ECO:0000256" key="1">
    <source>
        <dbReference type="ARBA" id="ARBA00022801"/>
    </source>
</evidence>
<dbReference type="InterPro" id="IPR013785">
    <property type="entry name" value="Aldolase_TIM"/>
</dbReference>
<dbReference type="GO" id="GO:0016787">
    <property type="term" value="F:hydrolase activity"/>
    <property type="evidence" value="ECO:0007669"/>
    <property type="project" value="UniProtKB-KW"/>
</dbReference>
<feature type="domain" description="Glycosyl-hydrolase 97 C-terminal oligomerisation" evidence="6">
    <location>
        <begin position="579"/>
        <end position="613"/>
    </location>
</feature>
<keyword evidence="8" id="KW-1185">Reference proteome</keyword>
<dbReference type="Pfam" id="PF14508">
    <property type="entry name" value="GH97_N"/>
    <property type="match status" value="1"/>
</dbReference>
<dbReference type="EMBL" id="BAABAT010000040">
    <property type="protein sequence ID" value="GAA4260474.1"/>
    <property type="molecule type" value="Genomic_DNA"/>
</dbReference>
<dbReference type="Pfam" id="PF10566">
    <property type="entry name" value="Glyco_hydro_97"/>
    <property type="match status" value="1"/>
</dbReference>
<sequence length="690" mass="74800">MVGAVGAFATLTIPLSAGAAQAAPTTGVDPVTVSSPCGRVRVTVQVESGVATYTVAVDGAEVVPPSRLGLTLDDADFTSGLILTDRGRPRTVPVDYELLQGKVSRVRKTMTERVVSLRNAQGFAMDIVLRADREGVAFRYRFPDRGDGATHTVVGEATGLTLNIPADGGEQFTLPYTVQKPKYQEWYVPREDHTVPVLGKPTISPRGASFPLLARTAAHDGKEWWVLASESGMDGTYPACHLTQPVVDPAAGRVTYTIAFPFDDEALGTLGPGTPQVGGAWQTSWRFVAVARTAAQVAETTLATDLGVPCALDDTSWIRPGAATFSWMMDHNSPKSLEQTIRWFDLGQQMGWPYALVDARWDQMTDAAGTPVPLERIVAEADQRALKLFLWFNSGGTNNTGSGTPRNLLVDAATRRATFQRLRDLGVAGVKVDMWEADKQQLIAWQREVIEDAARYRLHVVLHNTTIPRGWDRTYPHLLGVEAGIASEHYSNTKPLADQIPEQTTIAAITRNVVGAFDYGTTLLSPYALPQSPRRTTDAHELALTVVYQSGFNGFADTPEAYLTQSPEVRHLLSTVPVAWDETRFLAADPASHVIVARRKGRTWYIAGVNGKTVTIAPGLDPSAPNYTPPTGHAQQLTVDLRDLGIQPRSTLRLFADTSATDPTLRLTNPRGRSLTVDTAPFGGFIAVVQ</sequence>
<dbReference type="InterPro" id="IPR019563">
    <property type="entry name" value="GH97_catalytic"/>
</dbReference>
<dbReference type="InterPro" id="IPR014718">
    <property type="entry name" value="GH-type_carb-bd"/>
</dbReference>
<dbReference type="InterPro" id="IPR029483">
    <property type="entry name" value="GH97_C"/>
</dbReference>
<dbReference type="PANTHER" id="PTHR35803">
    <property type="entry name" value="GLUCAN 1,4-ALPHA-GLUCOSIDASE SUSB-RELATED"/>
    <property type="match status" value="1"/>
</dbReference>
<keyword evidence="1 7" id="KW-0378">Hydrolase</keyword>
<feature type="domain" description="Glycosyl-hydrolase 97 catalytic" evidence="4">
    <location>
        <begin position="326"/>
        <end position="483"/>
    </location>
</feature>
<dbReference type="SUPFAM" id="SSF51445">
    <property type="entry name" value="(Trans)glycosidases"/>
    <property type="match status" value="1"/>
</dbReference>
<evidence type="ECO:0000259" key="5">
    <source>
        <dbReference type="Pfam" id="PF14508"/>
    </source>
</evidence>
<reference evidence="8" key="1">
    <citation type="journal article" date="2019" name="Int. J. Syst. Evol. Microbiol.">
        <title>The Global Catalogue of Microorganisms (GCM) 10K type strain sequencing project: providing services to taxonomists for standard genome sequencing and annotation.</title>
        <authorList>
            <consortium name="The Broad Institute Genomics Platform"/>
            <consortium name="The Broad Institute Genome Sequencing Center for Infectious Disease"/>
            <person name="Wu L."/>
            <person name="Ma J."/>
        </authorList>
    </citation>
    <scope>NUCLEOTIDE SEQUENCE [LARGE SCALE GENOMIC DNA]</scope>
    <source>
        <strain evidence="8">JCM 17441</strain>
    </source>
</reference>
<evidence type="ECO:0000259" key="6">
    <source>
        <dbReference type="Pfam" id="PF14509"/>
    </source>
</evidence>
<dbReference type="Gene3D" id="2.60.40.1180">
    <property type="entry name" value="Golgi alpha-mannosidase II"/>
    <property type="match status" value="1"/>
</dbReference>
<evidence type="ECO:0000259" key="4">
    <source>
        <dbReference type="Pfam" id="PF10566"/>
    </source>
</evidence>
<dbReference type="PANTHER" id="PTHR35803:SF2">
    <property type="entry name" value="RETAINING ALPHA-GALACTOSIDASE"/>
    <property type="match status" value="1"/>
</dbReference>
<organism evidence="7 8">
    <name type="scientific">Dactylosporangium darangshiense</name>
    <dbReference type="NCBI Taxonomy" id="579108"/>
    <lineage>
        <taxon>Bacteria</taxon>
        <taxon>Bacillati</taxon>
        <taxon>Actinomycetota</taxon>
        <taxon>Actinomycetes</taxon>
        <taxon>Micromonosporales</taxon>
        <taxon>Micromonosporaceae</taxon>
        <taxon>Dactylosporangium</taxon>
    </lineage>
</organism>
<feature type="domain" description="Glycosyl-hydrolase 97 N-terminal" evidence="5">
    <location>
        <begin position="33"/>
        <end position="309"/>
    </location>
</feature>
<protein>
    <submittedName>
        <fullName evidence="7">Glycoside hydrolase family 97 protein</fullName>
    </submittedName>
</protein>
<evidence type="ECO:0000256" key="2">
    <source>
        <dbReference type="ARBA" id="ARBA00023295"/>
    </source>
</evidence>
<dbReference type="Proteomes" id="UP001500620">
    <property type="component" value="Unassembled WGS sequence"/>
</dbReference>
<dbReference type="Gene3D" id="3.20.20.70">
    <property type="entry name" value="Aldolase class I"/>
    <property type="match status" value="1"/>
</dbReference>
<evidence type="ECO:0000313" key="8">
    <source>
        <dbReference type="Proteomes" id="UP001500620"/>
    </source>
</evidence>
<dbReference type="InterPro" id="IPR017853">
    <property type="entry name" value="GH"/>
</dbReference>
<dbReference type="Gene3D" id="2.70.98.10">
    <property type="match status" value="1"/>
</dbReference>
<dbReference type="InterPro" id="IPR013780">
    <property type="entry name" value="Glyco_hydro_b"/>
</dbReference>
<evidence type="ECO:0000256" key="3">
    <source>
        <dbReference type="SAM" id="SignalP"/>
    </source>
</evidence>
<dbReference type="InterPro" id="IPR052720">
    <property type="entry name" value="Glycosyl_hydrolase_97"/>
</dbReference>
<accession>A0ABP8DNL3</accession>